<dbReference type="InterPro" id="IPR013766">
    <property type="entry name" value="Thioredoxin_domain"/>
</dbReference>
<gene>
    <name evidence="7" type="ORF">SAMN05192580_3788</name>
</gene>
<dbReference type="AlphaFoldDB" id="A0A1I6MAT8"/>
<dbReference type="PROSITE" id="PS51352">
    <property type="entry name" value="THIOREDOXIN_2"/>
    <property type="match status" value="1"/>
</dbReference>
<dbReference type="PIRSF" id="PIRSF000303">
    <property type="entry name" value="Glutathion_perox"/>
    <property type="match status" value="1"/>
</dbReference>
<dbReference type="GO" id="GO:0004601">
    <property type="term" value="F:peroxidase activity"/>
    <property type="evidence" value="ECO:0007669"/>
    <property type="project" value="UniProtKB-KW"/>
</dbReference>
<dbReference type="Gene3D" id="3.40.30.10">
    <property type="entry name" value="Glutaredoxin"/>
    <property type="match status" value="1"/>
</dbReference>
<dbReference type="EMBL" id="FOZG01000003">
    <property type="protein sequence ID" value="SFS12672.1"/>
    <property type="molecule type" value="Genomic_DNA"/>
</dbReference>
<reference evidence="7 8" key="1">
    <citation type="submission" date="2016-10" db="EMBL/GenBank/DDBJ databases">
        <authorList>
            <person name="de Groot N.N."/>
        </authorList>
    </citation>
    <scope>NUCLEOTIDE SEQUENCE [LARGE SCALE GENOMIC DNA]</scope>
    <source>
        <strain evidence="7 8">S5-249</strain>
    </source>
</reference>
<evidence type="ECO:0000256" key="1">
    <source>
        <dbReference type="ARBA" id="ARBA00006926"/>
    </source>
</evidence>
<dbReference type="Proteomes" id="UP000198824">
    <property type="component" value="Unassembled WGS sequence"/>
</dbReference>
<organism evidence="7 8">
    <name type="scientific">Sphingomonas jatrophae</name>
    <dbReference type="NCBI Taxonomy" id="1166337"/>
    <lineage>
        <taxon>Bacteria</taxon>
        <taxon>Pseudomonadati</taxon>
        <taxon>Pseudomonadota</taxon>
        <taxon>Alphaproteobacteria</taxon>
        <taxon>Sphingomonadales</taxon>
        <taxon>Sphingomonadaceae</taxon>
        <taxon>Sphingomonas</taxon>
    </lineage>
</organism>
<dbReference type="PANTHER" id="PTHR11592">
    <property type="entry name" value="GLUTATHIONE PEROXIDASE"/>
    <property type="match status" value="1"/>
</dbReference>
<dbReference type="RefSeq" id="WP_093317155.1">
    <property type="nucleotide sequence ID" value="NZ_FOZG01000003.1"/>
</dbReference>
<evidence type="ECO:0000313" key="7">
    <source>
        <dbReference type="EMBL" id="SFS12672.1"/>
    </source>
</evidence>
<accession>A0A1I6MAT8</accession>
<dbReference type="Pfam" id="PF00255">
    <property type="entry name" value="GSHPx"/>
    <property type="match status" value="1"/>
</dbReference>
<keyword evidence="3 5" id="KW-0560">Oxidoreductase</keyword>
<dbReference type="GO" id="GO:0034599">
    <property type="term" value="P:cellular response to oxidative stress"/>
    <property type="evidence" value="ECO:0007669"/>
    <property type="project" value="TreeGrafter"/>
</dbReference>
<keyword evidence="8" id="KW-1185">Reference proteome</keyword>
<name>A0A1I6MAT8_9SPHN</name>
<comment type="similarity">
    <text evidence="1 5">Belongs to the glutathione peroxidase family.</text>
</comment>
<dbReference type="PROSITE" id="PS51355">
    <property type="entry name" value="GLUTATHIONE_PEROXID_3"/>
    <property type="match status" value="1"/>
</dbReference>
<dbReference type="InterPro" id="IPR000889">
    <property type="entry name" value="Glutathione_peroxidase"/>
</dbReference>
<evidence type="ECO:0000256" key="2">
    <source>
        <dbReference type="ARBA" id="ARBA00022559"/>
    </source>
</evidence>
<feature type="active site" evidence="4">
    <location>
        <position position="75"/>
    </location>
</feature>
<feature type="domain" description="Thioredoxin" evidence="6">
    <location>
        <begin position="37"/>
        <end position="197"/>
    </location>
</feature>
<dbReference type="PRINTS" id="PR01011">
    <property type="entry name" value="GLUTPROXDASE"/>
</dbReference>
<evidence type="ECO:0000259" key="6">
    <source>
        <dbReference type="PROSITE" id="PS51352"/>
    </source>
</evidence>
<dbReference type="CDD" id="cd00340">
    <property type="entry name" value="GSH_Peroxidase"/>
    <property type="match status" value="1"/>
</dbReference>
<sequence length="200" mass="21633">MKRSIALGIAGFVLAGAAVGYAQFPKTPPTPPLPTAQAARLTAWDFRLTAIDGAPMPLSQYRGKVVLLVNTASFCGFKKQFAGLQQLQDTYAKRGFVLIGVPSGSFKDQEYGSNKEIADHCNTTGIRFPMAEKAPVVGPGALPIYRWAAAKVGGDNTPRWNFHKYLIGRDGRRVTPFGTMTDPSDPKLHEAIEAALKQRA</sequence>
<dbReference type="SUPFAM" id="SSF52833">
    <property type="entry name" value="Thioredoxin-like"/>
    <property type="match status" value="1"/>
</dbReference>
<evidence type="ECO:0000256" key="5">
    <source>
        <dbReference type="RuleBase" id="RU000499"/>
    </source>
</evidence>
<evidence type="ECO:0000256" key="4">
    <source>
        <dbReference type="PIRSR" id="PIRSR000303-1"/>
    </source>
</evidence>
<protein>
    <recommendedName>
        <fullName evidence="5">Glutathione peroxidase</fullName>
    </recommendedName>
</protein>
<keyword evidence="2 5" id="KW-0575">Peroxidase</keyword>
<proteinExistence type="inferred from homology"/>
<evidence type="ECO:0000313" key="8">
    <source>
        <dbReference type="Proteomes" id="UP000198824"/>
    </source>
</evidence>
<dbReference type="STRING" id="1166337.SAMN05192580_3788"/>
<evidence type="ECO:0000256" key="3">
    <source>
        <dbReference type="ARBA" id="ARBA00023002"/>
    </source>
</evidence>
<dbReference type="PANTHER" id="PTHR11592:SF78">
    <property type="entry name" value="GLUTATHIONE PEROXIDASE"/>
    <property type="match status" value="1"/>
</dbReference>
<dbReference type="OrthoDB" id="9785502at2"/>
<dbReference type="InterPro" id="IPR036249">
    <property type="entry name" value="Thioredoxin-like_sf"/>
</dbReference>